<keyword evidence="1" id="KW-0732">Signal</keyword>
<comment type="caution">
    <text evidence="2">The sequence shown here is derived from an EMBL/GenBank/DDBJ whole genome shotgun (WGS) entry which is preliminary data.</text>
</comment>
<dbReference type="KEGG" id="crq:GCK72_021896"/>
<proteinExistence type="predicted"/>
<sequence>MQYSLILSFILLTTSVECWWNQKPIDAPLDRTIQRELVQAFGLVWECTRKVKNGRVSLEPVSCEPVSCESIERRYESYEVLSPGSSRTVNNGSVNHSCDIVDGGLRSVSEYENGTFYIQKGIQRAYVRLNNFYEKSDLVLVEDSDGIQRSKEINTRRFKCVETEPGHVTLIAATEEDMYCTYKNITYRYESRWIDVTRGASLRCDDGNEVIKEYCSLNGKHYNIGLELKLSNGCVFVCNEQKNIYICEEPLKL</sequence>
<evidence type="ECO:0000256" key="1">
    <source>
        <dbReference type="SAM" id="SignalP"/>
    </source>
</evidence>
<dbReference type="EMBL" id="WUAV01000005">
    <property type="protein sequence ID" value="KAF1755327.1"/>
    <property type="molecule type" value="Genomic_DNA"/>
</dbReference>
<accession>A0A6A5GJ94</accession>
<reference evidence="2 3" key="1">
    <citation type="submission" date="2019-12" db="EMBL/GenBank/DDBJ databases">
        <title>Chromosome-level assembly of the Caenorhabditis remanei genome.</title>
        <authorList>
            <person name="Teterina A.A."/>
            <person name="Willis J.H."/>
            <person name="Phillips P.C."/>
        </authorList>
    </citation>
    <scope>NUCLEOTIDE SEQUENCE [LARGE SCALE GENOMIC DNA]</scope>
    <source>
        <strain evidence="2 3">PX506</strain>
        <tissue evidence="2">Whole organism</tissue>
    </source>
</reference>
<evidence type="ECO:0000313" key="2">
    <source>
        <dbReference type="EMBL" id="KAF1755327.1"/>
    </source>
</evidence>
<dbReference type="RefSeq" id="XP_053583472.1">
    <property type="nucleotide sequence ID" value="XM_053734559.1"/>
</dbReference>
<dbReference type="Proteomes" id="UP000483820">
    <property type="component" value="Chromosome V"/>
</dbReference>
<name>A0A6A5GJ94_CAERE</name>
<feature type="chain" id="PRO_5025632153" evidence="1">
    <location>
        <begin position="19"/>
        <end position="253"/>
    </location>
</feature>
<feature type="signal peptide" evidence="1">
    <location>
        <begin position="1"/>
        <end position="18"/>
    </location>
</feature>
<dbReference type="GeneID" id="9816443"/>
<dbReference type="AlphaFoldDB" id="A0A6A5GJ94"/>
<protein>
    <submittedName>
        <fullName evidence="2">Uncharacterized protein</fullName>
    </submittedName>
</protein>
<dbReference type="CTD" id="9816443"/>
<evidence type="ECO:0000313" key="3">
    <source>
        <dbReference type="Proteomes" id="UP000483820"/>
    </source>
</evidence>
<organism evidence="2 3">
    <name type="scientific">Caenorhabditis remanei</name>
    <name type="common">Caenorhabditis vulgaris</name>
    <dbReference type="NCBI Taxonomy" id="31234"/>
    <lineage>
        <taxon>Eukaryota</taxon>
        <taxon>Metazoa</taxon>
        <taxon>Ecdysozoa</taxon>
        <taxon>Nematoda</taxon>
        <taxon>Chromadorea</taxon>
        <taxon>Rhabditida</taxon>
        <taxon>Rhabditina</taxon>
        <taxon>Rhabditomorpha</taxon>
        <taxon>Rhabditoidea</taxon>
        <taxon>Rhabditidae</taxon>
        <taxon>Peloderinae</taxon>
        <taxon>Caenorhabditis</taxon>
    </lineage>
</organism>
<gene>
    <name evidence="2" type="ORF">GCK72_021896</name>
</gene>